<evidence type="ECO:0000313" key="5">
    <source>
        <dbReference type="Proteomes" id="UP000306229"/>
    </source>
</evidence>
<keyword evidence="5" id="KW-1185">Reference proteome</keyword>
<evidence type="ECO:0000259" key="3">
    <source>
        <dbReference type="Pfam" id="PF16344"/>
    </source>
</evidence>
<organism evidence="4 5">
    <name type="scientific">Aureibaculum algae</name>
    <dbReference type="NCBI Taxonomy" id="2584122"/>
    <lineage>
        <taxon>Bacteria</taxon>
        <taxon>Pseudomonadati</taxon>
        <taxon>Bacteroidota</taxon>
        <taxon>Flavobacteriia</taxon>
        <taxon>Flavobacteriales</taxon>
        <taxon>Flavobacteriaceae</taxon>
        <taxon>Aureibaculum</taxon>
    </lineage>
</organism>
<dbReference type="Pfam" id="PF04773">
    <property type="entry name" value="FecR"/>
    <property type="match status" value="1"/>
</dbReference>
<dbReference type="InterPro" id="IPR032508">
    <property type="entry name" value="FecR_C"/>
</dbReference>
<feature type="domain" description="FecR protein" evidence="2">
    <location>
        <begin position="104"/>
        <end position="195"/>
    </location>
</feature>
<dbReference type="Gene3D" id="2.60.120.1440">
    <property type="match status" value="1"/>
</dbReference>
<reference evidence="4 5" key="1">
    <citation type="submission" date="2019-05" db="EMBL/GenBank/DDBJ databases">
        <title>Algicella ahnfeltiae gen. nov., sp. nov., a novel marine bacterium of the family Flavobacteriaceae isolated from a red alga.</title>
        <authorList>
            <person name="Nedashkovskaya O.I."/>
            <person name="Kukhlevskiy A.D."/>
            <person name="Kim S.-G."/>
            <person name="Zhukova N.V."/>
            <person name="Mikhailov V.V."/>
        </authorList>
    </citation>
    <scope>NUCLEOTIDE SEQUENCE [LARGE SCALE GENOMIC DNA]</scope>
    <source>
        <strain evidence="4 5">10Alg115</strain>
    </source>
</reference>
<dbReference type="Proteomes" id="UP000306229">
    <property type="component" value="Chromosome"/>
</dbReference>
<proteinExistence type="predicted"/>
<feature type="domain" description="Protein FecR C-terminal" evidence="3">
    <location>
        <begin position="236"/>
        <end position="298"/>
    </location>
</feature>
<dbReference type="PANTHER" id="PTHR30273:SF2">
    <property type="entry name" value="PROTEIN FECR"/>
    <property type="match status" value="1"/>
</dbReference>
<dbReference type="InterPro" id="IPR006860">
    <property type="entry name" value="FecR"/>
</dbReference>
<dbReference type="AlphaFoldDB" id="A0A5B7TNE9"/>
<evidence type="ECO:0000259" key="2">
    <source>
        <dbReference type="Pfam" id="PF04773"/>
    </source>
</evidence>
<dbReference type="Pfam" id="PF16344">
    <property type="entry name" value="FecR_C"/>
    <property type="match status" value="1"/>
</dbReference>
<accession>A0A5B7TNE9</accession>
<dbReference type="PANTHER" id="PTHR30273">
    <property type="entry name" value="PERIPLASMIC SIGNAL SENSOR AND SIGMA FACTOR ACTIVATOR FECR-RELATED"/>
    <property type="match status" value="1"/>
</dbReference>
<dbReference type="Gene3D" id="3.55.50.30">
    <property type="match status" value="1"/>
</dbReference>
<keyword evidence="1" id="KW-0472">Membrane</keyword>
<dbReference type="InterPro" id="IPR012373">
    <property type="entry name" value="Ferrdict_sens_TM"/>
</dbReference>
<name>A0A5B7TNE9_9FLAO</name>
<dbReference type="KEGG" id="fbe:FF125_00110"/>
<gene>
    <name evidence="4" type="ORF">FF125_00110</name>
</gene>
<dbReference type="GO" id="GO:0016989">
    <property type="term" value="F:sigma factor antagonist activity"/>
    <property type="evidence" value="ECO:0007669"/>
    <property type="project" value="TreeGrafter"/>
</dbReference>
<sequence length="306" mass="34874">MNLMNQEELLKKWLSNDLTDAELKEFEQSEDYVLHTEIVEGAQQFKASNFSKPRSYDEFKTIRNGQKKSKVVRLNTRKILWRVAAILIISLGMFFTFFSDRSTTVKTLASQKQTFKLPDASTVILNNLSTISYNKKSWDEKRELRLKGEAFFKVAKGSKFDVITSAGVVSVHGTQFTVNQRDGFFEVKCFEGVVQVESDAFNQVLTIGKSLRIRNGELSLDEVSQSEPSWITNKSTFKSIPLIEVLNELERQFAVKITVKNIDTDQLFTGGFTHLNLEQALQSVTSSFNLKYTKEGPTKILLYTSE</sequence>
<evidence type="ECO:0000256" key="1">
    <source>
        <dbReference type="SAM" id="Phobius"/>
    </source>
</evidence>
<feature type="transmembrane region" description="Helical" evidence="1">
    <location>
        <begin position="79"/>
        <end position="98"/>
    </location>
</feature>
<dbReference type="OrthoDB" id="1097347at2"/>
<keyword evidence="1" id="KW-0812">Transmembrane</keyword>
<keyword evidence="1" id="KW-1133">Transmembrane helix</keyword>
<dbReference type="EMBL" id="CP040749">
    <property type="protein sequence ID" value="QCX36911.1"/>
    <property type="molecule type" value="Genomic_DNA"/>
</dbReference>
<evidence type="ECO:0000313" key="4">
    <source>
        <dbReference type="EMBL" id="QCX36911.1"/>
    </source>
</evidence>
<dbReference type="PIRSF" id="PIRSF018266">
    <property type="entry name" value="FecR"/>
    <property type="match status" value="1"/>
</dbReference>
<protein>
    <submittedName>
        <fullName evidence="4">DUF4974 domain-containing protein</fullName>
    </submittedName>
</protein>